<keyword evidence="2 5" id="KW-0067">ATP-binding</keyword>
<dbReference type="InterPro" id="IPR038718">
    <property type="entry name" value="SNF2-like_sf"/>
</dbReference>
<keyword evidence="2 5" id="KW-0347">Helicase</keyword>
<dbReference type="PANTHER" id="PTHR10799">
    <property type="entry name" value="SNF2/RAD54 HELICASE FAMILY"/>
    <property type="match status" value="1"/>
</dbReference>
<dbReference type="InterPro" id="IPR000330">
    <property type="entry name" value="SNF2_N"/>
</dbReference>
<dbReference type="PROSITE" id="PS51194">
    <property type="entry name" value="HELICASE_CTER"/>
    <property type="match status" value="1"/>
</dbReference>
<dbReference type="PROSITE" id="PS51192">
    <property type="entry name" value="HELICASE_ATP_BIND_1"/>
    <property type="match status" value="1"/>
</dbReference>
<dbReference type="Proteomes" id="UP000886100">
    <property type="component" value="Unassembled WGS sequence"/>
</dbReference>
<keyword evidence="2 5" id="KW-0547">Nucleotide-binding</keyword>
<dbReference type="Pfam" id="PF00271">
    <property type="entry name" value="Helicase_C"/>
    <property type="match status" value="1"/>
</dbReference>
<comment type="caution">
    <text evidence="5">The sequence shown here is derived from an EMBL/GenBank/DDBJ whole genome shotgun (WGS) entry which is preliminary data.</text>
</comment>
<feature type="domain" description="Helicase C-terminal" evidence="4">
    <location>
        <begin position="455"/>
        <end position="593"/>
    </location>
</feature>
<feature type="domain" description="Helicase ATP-binding" evidence="3">
    <location>
        <begin position="167"/>
        <end position="327"/>
    </location>
</feature>
<dbReference type="InterPro" id="IPR001650">
    <property type="entry name" value="Helicase_C-like"/>
</dbReference>
<dbReference type="EMBL" id="DROM01000377">
    <property type="protein sequence ID" value="HHH13823.1"/>
    <property type="molecule type" value="Genomic_DNA"/>
</dbReference>
<feature type="non-terminal residue" evidence="5">
    <location>
        <position position="1"/>
    </location>
</feature>
<accession>A0A7C5N3K0</accession>
<evidence type="ECO:0000256" key="1">
    <source>
        <dbReference type="ARBA" id="ARBA00022801"/>
    </source>
</evidence>
<proteinExistence type="predicted"/>
<dbReference type="GO" id="GO:0004386">
    <property type="term" value="F:helicase activity"/>
    <property type="evidence" value="ECO:0007669"/>
    <property type="project" value="UniProtKB-KW"/>
</dbReference>
<dbReference type="Pfam" id="PF00176">
    <property type="entry name" value="SNF2-rel_dom"/>
    <property type="match status" value="1"/>
</dbReference>
<evidence type="ECO:0000313" key="5">
    <source>
        <dbReference type="EMBL" id="HHH13823.1"/>
    </source>
</evidence>
<dbReference type="SUPFAM" id="SSF52540">
    <property type="entry name" value="P-loop containing nucleoside triphosphate hydrolases"/>
    <property type="match status" value="2"/>
</dbReference>
<reference evidence="5" key="1">
    <citation type="journal article" date="2020" name="mSystems">
        <title>Genome- and Community-Level Interaction Insights into Carbon Utilization and Element Cycling Functions of Hydrothermarchaeota in Hydrothermal Sediment.</title>
        <authorList>
            <person name="Zhou Z."/>
            <person name="Liu Y."/>
            <person name="Xu W."/>
            <person name="Pan J."/>
            <person name="Luo Z.H."/>
            <person name="Li M."/>
        </authorList>
    </citation>
    <scope>NUCLEOTIDE SEQUENCE [LARGE SCALE GENOMIC DNA]</scope>
    <source>
        <strain evidence="5">HyVt-535</strain>
    </source>
</reference>
<dbReference type="SMART" id="SM00487">
    <property type="entry name" value="DEXDc"/>
    <property type="match status" value="1"/>
</dbReference>
<keyword evidence="1" id="KW-0378">Hydrolase</keyword>
<dbReference type="InterPro" id="IPR049730">
    <property type="entry name" value="SNF2/RAD54-like_C"/>
</dbReference>
<feature type="non-terminal residue" evidence="5">
    <location>
        <position position="593"/>
    </location>
</feature>
<dbReference type="InterPro" id="IPR027417">
    <property type="entry name" value="P-loop_NTPase"/>
</dbReference>
<dbReference type="CDD" id="cd18793">
    <property type="entry name" value="SF2_C_SNF"/>
    <property type="match status" value="1"/>
</dbReference>
<gene>
    <name evidence="5" type="ORF">ENJ98_06255</name>
</gene>
<dbReference type="Gene3D" id="3.40.50.10810">
    <property type="entry name" value="Tandem AAA-ATPase domain"/>
    <property type="match status" value="1"/>
</dbReference>
<dbReference type="GO" id="GO:0016787">
    <property type="term" value="F:hydrolase activity"/>
    <property type="evidence" value="ECO:0007669"/>
    <property type="project" value="UniProtKB-KW"/>
</dbReference>
<evidence type="ECO:0000256" key="2">
    <source>
        <dbReference type="ARBA" id="ARBA00022806"/>
    </source>
</evidence>
<dbReference type="SMART" id="SM00490">
    <property type="entry name" value="HELICc"/>
    <property type="match status" value="1"/>
</dbReference>
<sequence length="593" mass="67437">RDAELFQLAFDEPEGWHGELDESSDNGWFEMALTVELDGEELPLLPLLGPVLEAYDPETLPERVAVPLEEHRYLMVPGAALKPWMEVLIELFDRAPPSEEKLRLSRFDSARLAEMEAQSDIQWRGGEAIRRLGQRLRDFRNIAQVPPPEGFTGKLRAYQQQGYDWLHFLREYELGGILADDMGLGKTVQTLAFLASLKEEGKLDRPALVIAPTSLMGNWAREAAQFTPGLRVLVLHGPERHERYPRIPEHDLVLTTYPLLPRDQEKLLEQRFSLLVLDEAQTIKNAKSQAARIVRRIRADQRLCLTGTPMENHLGELWAQFDFLMPGFLGDSARFKRLYRTPIEKHGDQDAQARLARRVAPFMLRRRKDEVATELPPKTELIRSVPLGKSQAALYESIRASMEKKVRDAIAAKGLARSHITILDALLKLRQVCCDPRLLKLKQAQKIGQSAKLEMLMELLPEMLEEGRRILLFSQFTSMLGLIEKELKARGISWTKLTGQTRKRDAAIERFTSGEVNLFLISLKAGGVGLNLTAADTVVLYDPWWNPAVESQAMDRAHRIGQDKPVFVYKLLTEGTVEERILALQERKRALAE</sequence>
<dbReference type="CDD" id="cd18012">
    <property type="entry name" value="DEXQc_arch_SWI2_SNF2"/>
    <property type="match status" value="1"/>
</dbReference>
<dbReference type="GO" id="GO:0005524">
    <property type="term" value="F:ATP binding"/>
    <property type="evidence" value="ECO:0007669"/>
    <property type="project" value="InterPro"/>
</dbReference>
<evidence type="ECO:0000259" key="4">
    <source>
        <dbReference type="PROSITE" id="PS51194"/>
    </source>
</evidence>
<protein>
    <submittedName>
        <fullName evidence="5">DEAD/DEAH box helicase</fullName>
    </submittedName>
</protein>
<evidence type="ECO:0000259" key="3">
    <source>
        <dbReference type="PROSITE" id="PS51192"/>
    </source>
</evidence>
<dbReference type="Gene3D" id="3.40.50.300">
    <property type="entry name" value="P-loop containing nucleotide triphosphate hydrolases"/>
    <property type="match status" value="1"/>
</dbReference>
<name>A0A7C5N3K0_9GAMM</name>
<dbReference type="AlphaFoldDB" id="A0A7C5N3K0"/>
<organism evidence="5">
    <name type="scientific">Thiolapillus brandeum</name>
    <dbReference type="NCBI Taxonomy" id="1076588"/>
    <lineage>
        <taxon>Bacteria</taxon>
        <taxon>Pseudomonadati</taxon>
        <taxon>Pseudomonadota</taxon>
        <taxon>Gammaproteobacteria</taxon>
        <taxon>Chromatiales</taxon>
        <taxon>Sedimenticolaceae</taxon>
        <taxon>Thiolapillus</taxon>
    </lineage>
</organism>
<dbReference type="InterPro" id="IPR014001">
    <property type="entry name" value="Helicase_ATP-bd"/>
</dbReference>